<dbReference type="GO" id="GO:0006412">
    <property type="term" value="P:translation"/>
    <property type="evidence" value="ECO:0007669"/>
    <property type="project" value="InterPro"/>
</dbReference>
<dbReference type="GO" id="GO:0005840">
    <property type="term" value="C:ribosome"/>
    <property type="evidence" value="ECO:0007669"/>
    <property type="project" value="UniProtKB-KW"/>
</dbReference>
<keyword evidence="24" id="KW-0137">Centromere</keyword>
<evidence type="ECO:0000259" key="31">
    <source>
        <dbReference type="PROSITE" id="PS50868"/>
    </source>
</evidence>
<evidence type="ECO:0000256" key="7">
    <source>
        <dbReference type="ARBA" id="ARBA00022491"/>
    </source>
</evidence>
<dbReference type="Pfam" id="PF00385">
    <property type="entry name" value="Chromo"/>
    <property type="match status" value="1"/>
</dbReference>
<dbReference type="GO" id="GO:0003735">
    <property type="term" value="F:structural constituent of ribosome"/>
    <property type="evidence" value="ECO:0007669"/>
    <property type="project" value="InterPro"/>
</dbReference>
<dbReference type="InterPro" id="IPR011381">
    <property type="entry name" value="H3-K9_MeTrfase_SUV39H1/2-like"/>
</dbReference>
<evidence type="ECO:0000256" key="12">
    <source>
        <dbReference type="ARBA" id="ARBA00022741"/>
    </source>
</evidence>
<evidence type="ECO:0000313" key="33">
    <source>
        <dbReference type="Proteomes" id="UP000827986"/>
    </source>
</evidence>
<keyword evidence="18" id="KW-0805">Transcription regulation</keyword>
<dbReference type="InterPro" id="IPR023780">
    <property type="entry name" value="Chromo_domain"/>
</dbReference>
<keyword evidence="33" id="KW-1185">Reference proteome</keyword>
<dbReference type="InterPro" id="IPR013126">
    <property type="entry name" value="Hsp_70_fam"/>
</dbReference>
<evidence type="ECO:0000256" key="8">
    <source>
        <dbReference type="ARBA" id="ARBA00022603"/>
    </source>
</evidence>
<evidence type="ECO:0000256" key="27">
    <source>
        <dbReference type="ARBA" id="ARBA00041907"/>
    </source>
</evidence>
<dbReference type="InterPro" id="IPR016197">
    <property type="entry name" value="Chromo-like_dom_sf"/>
</dbReference>
<evidence type="ECO:0000256" key="19">
    <source>
        <dbReference type="ARBA" id="ARBA00023163"/>
    </source>
</evidence>
<comment type="similarity">
    <text evidence="4">Belongs to the heat shock protein 70 family.</text>
</comment>
<dbReference type="InterPro" id="IPR035987">
    <property type="entry name" value="Ribosomal_uS8_sf"/>
</dbReference>
<dbReference type="SUPFAM" id="SSF54160">
    <property type="entry name" value="Chromo domain-like"/>
    <property type="match status" value="1"/>
</dbReference>
<keyword evidence="9" id="KW-0808">Transferase</keyword>
<dbReference type="FunFam" id="3.90.640.10:FF:000010">
    <property type="entry name" value="heat shock 70 kDa protein 14"/>
    <property type="match status" value="1"/>
</dbReference>
<evidence type="ECO:0000256" key="22">
    <source>
        <dbReference type="ARBA" id="ARBA00023274"/>
    </source>
</evidence>
<dbReference type="InterPro" id="IPR046341">
    <property type="entry name" value="SET_dom_sf"/>
</dbReference>
<dbReference type="GO" id="GO:0008270">
    <property type="term" value="F:zinc ion binding"/>
    <property type="evidence" value="ECO:0007669"/>
    <property type="project" value="InterPro"/>
</dbReference>
<dbReference type="SMART" id="SM00317">
    <property type="entry name" value="SET"/>
    <property type="match status" value="1"/>
</dbReference>
<dbReference type="EC" id="2.1.1.355" evidence="5"/>
<evidence type="ECO:0000256" key="25">
    <source>
        <dbReference type="ARBA" id="ARBA00035422"/>
    </source>
</evidence>
<evidence type="ECO:0000256" key="6">
    <source>
        <dbReference type="ARBA" id="ARBA00022454"/>
    </source>
</evidence>
<evidence type="ECO:0000256" key="13">
    <source>
        <dbReference type="ARBA" id="ARBA00022782"/>
    </source>
</evidence>
<dbReference type="SUPFAM" id="SSF53067">
    <property type="entry name" value="Actin-like ATPase domain"/>
    <property type="match status" value="2"/>
</dbReference>
<dbReference type="InterPro" id="IPR042049">
    <property type="entry name" value="HSPA14_NBD"/>
</dbReference>
<comment type="caution">
    <text evidence="32">The sequence shown here is derived from an EMBL/GenBank/DDBJ whole genome shotgun (WGS) entry which is preliminary data.</text>
</comment>
<dbReference type="GO" id="GO:0045892">
    <property type="term" value="P:negative regulation of DNA-templated transcription"/>
    <property type="evidence" value="ECO:0007669"/>
    <property type="project" value="UniProtKB-ARBA"/>
</dbReference>
<dbReference type="SUPFAM" id="SSF56047">
    <property type="entry name" value="Ribosomal protein S8"/>
    <property type="match status" value="1"/>
</dbReference>
<evidence type="ECO:0000256" key="14">
    <source>
        <dbReference type="ARBA" id="ARBA00022833"/>
    </source>
</evidence>
<dbReference type="Pfam" id="PF05033">
    <property type="entry name" value="Pre-SET"/>
    <property type="match status" value="1"/>
</dbReference>
<comment type="similarity">
    <text evidence="3">Belongs to the universal ribosomal protein uS8 family.</text>
</comment>
<dbReference type="PANTHER" id="PTHR46223">
    <property type="entry name" value="HISTONE-LYSINE N-METHYLTRANSFERASE SUV39H"/>
    <property type="match status" value="1"/>
</dbReference>
<keyword evidence="6" id="KW-0158">Chromosome</keyword>
<evidence type="ECO:0000256" key="15">
    <source>
        <dbReference type="ARBA" id="ARBA00022840"/>
    </source>
</evidence>
<dbReference type="Gene3D" id="2.170.270.10">
    <property type="entry name" value="SET domain"/>
    <property type="match status" value="1"/>
</dbReference>
<gene>
    <name evidence="32" type="ORF">KIL84_017955</name>
</gene>
<keyword evidence="16" id="KW-0156">Chromatin regulator</keyword>
<comment type="subcellular location">
    <subcellularLocation>
        <location evidence="2">Chromosome</location>
        <location evidence="2">Centromere</location>
    </subcellularLocation>
    <subcellularLocation>
        <location evidence="1">Nucleus</location>
    </subcellularLocation>
</comment>
<dbReference type="Gene3D" id="3.30.420.40">
    <property type="match status" value="2"/>
</dbReference>
<keyword evidence="15" id="KW-0067">ATP-binding</keyword>
<dbReference type="PRINTS" id="PR00301">
    <property type="entry name" value="HEATSHOCK70"/>
</dbReference>
<dbReference type="GO" id="GO:0140662">
    <property type="term" value="F:ATP-dependent protein folding chaperone"/>
    <property type="evidence" value="ECO:0007669"/>
    <property type="project" value="InterPro"/>
</dbReference>
<dbReference type="FunFam" id="3.30.420.40:FF:000433">
    <property type="entry name" value="Heat shock protein family A (Hsp70) member 14"/>
    <property type="match status" value="1"/>
</dbReference>
<dbReference type="GO" id="GO:0032259">
    <property type="term" value="P:methylation"/>
    <property type="evidence" value="ECO:0007669"/>
    <property type="project" value="UniProtKB-KW"/>
</dbReference>
<evidence type="ECO:0000256" key="24">
    <source>
        <dbReference type="ARBA" id="ARBA00023328"/>
    </source>
</evidence>
<feature type="domain" description="Pre-SET" evidence="30">
    <location>
        <begin position="662"/>
        <end position="720"/>
    </location>
</feature>
<dbReference type="FunFam" id="3.30.1370.30:FF:000001">
    <property type="entry name" value="40S ribosomal protein S15a"/>
    <property type="match status" value="1"/>
</dbReference>
<dbReference type="Pfam" id="PF00012">
    <property type="entry name" value="HSP70"/>
    <property type="match status" value="1"/>
</dbReference>
<dbReference type="Gene3D" id="3.30.1490.10">
    <property type="match status" value="1"/>
</dbReference>
<keyword evidence="12" id="KW-0547">Nucleotide-binding</keyword>
<dbReference type="SMART" id="SM00298">
    <property type="entry name" value="CHROMO"/>
    <property type="match status" value="1"/>
</dbReference>
<evidence type="ECO:0000256" key="10">
    <source>
        <dbReference type="ARBA" id="ARBA00022691"/>
    </source>
</evidence>
<evidence type="ECO:0000259" key="29">
    <source>
        <dbReference type="PROSITE" id="PS50280"/>
    </source>
</evidence>
<evidence type="ECO:0000256" key="5">
    <source>
        <dbReference type="ARBA" id="ARBA00012183"/>
    </source>
</evidence>
<dbReference type="FunFam" id="2.170.270.10:FF:000008">
    <property type="entry name" value="Histone-lysine N-methyltransferase"/>
    <property type="match status" value="1"/>
</dbReference>
<keyword evidence="19" id="KW-0804">Transcription</keyword>
<evidence type="ECO:0000259" key="28">
    <source>
        <dbReference type="PROSITE" id="PS50013"/>
    </source>
</evidence>
<dbReference type="CDD" id="cd10532">
    <property type="entry name" value="SET_SUV39H2"/>
    <property type="match status" value="1"/>
</dbReference>
<dbReference type="FunFam" id="2.40.50.40:FF:000016">
    <property type="entry name" value="Histone-lysine N-methyltransferase"/>
    <property type="match status" value="1"/>
</dbReference>
<dbReference type="InterPro" id="IPR023779">
    <property type="entry name" value="Chromodomain_CS"/>
</dbReference>
<organism evidence="32 33">
    <name type="scientific">Mauremys mutica</name>
    <name type="common">yellowpond turtle</name>
    <dbReference type="NCBI Taxonomy" id="74926"/>
    <lineage>
        <taxon>Eukaryota</taxon>
        <taxon>Metazoa</taxon>
        <taxon>Chordata</taxon>
        <taxon>Craniata</taxon>
        <taxon>Vertebrata</taxon>
        <taxon>Euteleostomi</taxon>
        <taxon>Archelosauria</taxon>
        <taxon>Testudinata</taxon>
        <taxon>Testudines</taxon>
        <taxon>Cryptodira</taxon>
        <taxon>Durocryptodira</taxon>
        <taxon>Testudinoidea</taxon>
        <taxon>Geoemydidae</taxon>
        <taxon>Geoemydinae</taxon>
        <taxon>Mauremys</taxon>
    </lineage>
</organism>
<dbReference type="InterPro" id="IPR050973">
    <property type="entry name" value="H3K9_Histone-Lys_N-MTase"/>
</dbReference>
<dbReference type="Pfam" id="PF00856">
    <property type="entry name" value="SET"/>
    <property type="match status" value="1"/>
</dbReference>
<dbReference type="PANTHER" id="PTHR46223:SF2">
    <property type="entry name" value="HISTONE-LYSINE N-METHYLTRANSFERASE SUV39H2"/>
    <property type="match status" value="1"/>
</dbReference>
<dbReference type="GO" id="GO:0005634">
    <property type="term" value="C:nucleus"/>
    <property type="evidence" value="ECO:0007669"/>
    <property type="project" value="UniProtKB-SubCell"/>
</dbReference>
<evidence type="ECO:0000256" key="11">
    <source>
        <dbReference type="ARBA" id="ARBA00022723"/>
    </source>
</evidence>
<evidence type="ECO:0000256" key="2">
    <source>
        <dbReference type="ARBA" id="ARBA00004584"/>
    </source>
</evidence>
<evidence type="ECO:0000256" key="26">
    <source>
        <dbReference type="ARBA" id="ARBA00040483"/>
    </source>
</evidence>
<dbReference type="InterPro" id="IPR007728">
    <property type="entry name" value="Pre-SET_dom"/>
</dbReference>
<evidence type="ECO:0000256" key="21">
    <source>
        <dbReference type="ARBA" id="ARBA00023242"/>
    </source>
</evidence>
<dbReference type="Gene3D" id="3.30.1370.30">
    <property type="match status" value="1"/>
</dbReference>
<evidence type="ECO:0000259" key="30">
    <source>
        <dbReference type="PROSITE" id="PS50867"/>
    </source>
</evidence>
<dbReference type="Gene3D" id="2.40.50.40">
    <property type="match status" value="1"/>
</dbReference>
<keyword evidence="13" id="KW-0221">Differentiation</keyword>
<dbReference type="InterPro" id="IPR000953">
    <property type="entry name" value="Chromo/chromo_shadow_dom"/>
</dbReference>
<dbReference type="Gene3D" id="3.30.30.30">
    <property type="match status" value="1"/>
</dbReference>
<keyword evidence="21" id="KW-0539">Nucleus</keyword>
<sequence>MAAIGVHLGCTCASVAVYKDGRADVVANDAGDRVTPAVVAYSKNEEVVGLAAKQSRVRNIANTVVKVKQILGRSPGDPQAEKYIAESKCPVTEKNGKLQYEIDNKLVCPEEVAKLIFSKMKETAQSALGSDVNDVVITVPFEFGENQKNALGQAAGAAGFNVLRLIHEPSAALLAYGIGQDSPAGKSNVLVFKLGGTSLSVTVIEVNSGIYRVLATNTDDSIGGVCFTEALAQHLASEFQRSYKHDIKGNSRAMMKLMNSADVAKHSLSTLGSSNCFVDSLYDGLDFDCNVSRARFELICSPLFNKCVEAIKKLLQQVGFTADDINKVVLCGGSARIPKLQQLIKDLFPAVELLNSITPDEVIPIGAATEAGILVGKENLSLEEEALSIECSTKDILVKSINNAEKRGKRQVLIRPCSKVIVRFLTVMMKHGYIGEFEIIDDHRAGKIVVNLTGRLNKCVVISPRFDVQLKDLEKWQNNLLPSPWYVPCLASLETIQELCRKENLTCKSLGITNRNLKSYEVEYLCDYKVEEGTEYFLVKWKGWPESSNTWVPLKNLKCPLLLQYFHSDKNEYLSQLKRGKAVILKNHIKALNPVVAQYIVKKAKQRIALQRWKEELNRKKNHKGMILVENTVDLEGPPLDFYYINEYKPAPGINVMNGITTGCECSDCPAEKCCPEEAGFFLAYNKHKQLKIQPGLPIYECNSYCRCGPECPNRIVQKGTPYSLCIFRTNNGRGWGVKTLQKIKTKRFVMEYVGEVITSEEAERRGQLYDNQGNTYLFDLDYDSDEYTVDAARYGNVSHFVNHSCDPNLQVFNVFIDNLDLRLPRIALFSTRTIKAGEELTFDYQMKGSLDVTSDSDAVSPTRKRIRTVCKCGAVCCRGYLN</sequence>
<dbReference type="PROSITE" id="PS00598">
    <property type="entry name" value="CHROMO_1"/>
    <property type="match status" value="1"/>
</dbReference>
<feature type="domain" description="Chromo" evidence="28">
    <location>
        <begin position="520"/>
        <end position="578"/>
    </location>
</feature>
<evidence type="ECO:0000256" key="1">
    <source>
        <dbReference type="ARBA" id="ARBA00004123"/>
    </source>
</evidence>
<evidence type="ECO:0000256" key="23">
    <source>
        <dbReference type="ARBA" id="ARBA00023306"/>
    </source>
</evidence>
<keyword evidence="11" id="KW-0479">Metal-binding</keyword>
<dbReference type="GO" id="GO:0005524">
    <property type="term" value="F:ATP binding"/>
    <property type="evidence" value="ECO:0007669"/>
    <property type="project" value="UniProtKB-KW"/>
</dbReference>
<keyword evidence="17" id="KW-0689">Ribosomal protein</keyword>
<dbReference type="GO" id="GO:1990904">
    <property type="term" value="C:ribonucleoprotein complex"/>
    <property type="evidence" value="ECO:0007669"/>
    <property type="project" value="UniProtKB-KW"/>
</dbReference>
<keyword evidence="20" id="KW-0143">Chaperone</keyword>
<evidence type="ECO:0000256" key="4">
    <source>
        <dbReference type="ARBA" id="ARBA00007381"/>
    </source>
</evidence>
<dbReference type="SUPFAM" id="SSF82199">
    <property type="entry name" value="SET domain"/>
    <property type="match status" value="1"/>
</dbReference>
<feature type="domain" description="SET" evidence="29">
    <location>
        <begin position="723"/>
        <end position="846"/>
    </location>
</feature>
<dbReference type="AlphaFoldDB" id="A0A9D4B901"/>
<dbReference type="InterPro" id="IPR003616">
    <property type="entry name" value="Post-SET_dom"/>
</dbReference>
<keyword evidence="23" id="KW-0131">Cell cycle</keyword>
<evidence type="ECO:0000256" key="20">
    <source>
        <dbReference type="ARBA" id="ARBA00023186"/>
    </source>
</evidence>
<dbReference type="Proteomes" id="UP000827986">
    <property type="component" value="Unassembled WGS sequence"/>
</dbReference>
<dbReference type="PROSITE" id="PS50868">
    <property type="entry name" value="POST_SET"/>
    <property type="match status" value="1"/>
</dbReference>
<keyword evidence="22" id="KW-0687">Ribonucleoprotein</keyword>
<protein>
    <recommendedName>
        <fullName evidence="26">Histone-lysine N-methyltransferase SUV39H2</fullName>
        <ecNumber evidence="5">2.1.1.355</ecNumber>
    </recommendedName>
    <alternativeName>
        <fullName evidence="25">40S ribosomal protein S15a</fullName>
    </alternativeName>
    <alternativeName>
        <fullName evidence="27">Suppressor of variegation 3-9 homolog 2</fullName>
    </alternativeName>
</protein>
<dbReference type="SMART" id="SM00468">
    <property type="entry name" value="PreSET"/>
    <property type="match status" value="1"/>
</dbReference>
<dbReference type="InterPro" id="IPR000630">
    <property type="entry name" value="Ribosomal_uS8"/>
</dbReference>
<dbReference type="EMBL" id="JAHDVG010000463">
    <property type="protein sequence ID" value="KAH1185206.1"/>
    <property type="molecule type" value="Genomic_DNA"/>
</dbReference>
<reference evidence="32" key="1">
    <citation type="submission" date="2021-09" db="EMBL/GenBank/DDBJ databases">
        <title>The genome of Mauremys mutica provides insights into the evolution of semi-aquatic lifestyle.</title>
        <authorList>
            <person name="Gong S."/>
            <person name="Gao Y."/>
        </authorList>
    </citation>
    <scope>NUCLEOTIDE SEQUENCE</scope>
    <source>
        <strain evidence="32">MM-2020</strain>
        <tissue evidence="32">Muscle</tissue>
    </source>
</reference>
<dbReference type="GO" id="GO:0000775">
    <property type="term" value="C:chromosome, centromeric region"/>
    <property type="evidence" value="ECO:0007669"/>
    <property type="project" value="UniProtKB-SubCell"/>
</dbReference>
<name>A0A9D4B901_9SAUR</name>
<evidence type="ECO:0000313" key="32">
    <source>
        <dbReference type="EMBL" id="KAH1185206.1"/>
    </source>
</evidence>
<dbReference type="GO" id="GO:0140949">
    <property type="term" value="F:histone H3K9 trimethyltransferase activity"/>
    <property type="evidence" value="ECO:0007669"/>
    <property type="project" value="UniProtKB-EC"/>
</dbReference>
<feature type="domain" description="Post-SET" evidence="31">
    <location>
        <begin position="867"/>
        <end position="883"/>
    </location>
</feature>
<keyword evidence="7" id="KW-0678">Repressor</keyword>
<evidence type="ECO:0000256" key="18">
    <source>
        <dbReference type="ARBA" id="ARBA00023015"/>
    </source>
</evidence>
<dbReference type="PROSITE" id="PS51579">
    <property type="entry name" value="SAM_MT43_SUVAR39_3"/>
    <property type="match status" value="1"/>
</dbReference>
<dbReference type="CDD" id="cd18639">
    <property type="entry name" value="CD_SUV39H1_like"/>
    <property type="match status" value="1"/>
</dbReference>
<proteinExistence type="inferred from homology"/>
<evidence type="ECO:0000256" key="16">
    <source>
        <dbReference type="ARBA" id="ARBA00022853"/>
    </source>
</evidence>
<dbReference type="CDD" id="cd10238">
    <property type="entry name" value="ASKHA_NBD_HSP70_HSPA14"/>
    <property type="match status" value="1"/>
</dbReference>
<keyword evidence="8" id="KW-0489">Methyltransferase</keyword>
<dbReference type="Gene3D" id="3.90.640.10">
    <property type="entry name" value="Actin, Chain A, domain 4"/>
    <property type="match status" value="1"/>
</dbReference>
<dbReference type="PROSITE" id="PS50867">
    <property type="entry name" value="PRE_SET"/>
    <property type="match status" value="1"/>
</dbReference>
<dbReference type="Pfam" id="PF00410">
    <property type="entry name" value="Ribosomal_S8"/>
    <property type="match status" value="1"/>
</dbReference>
<keyword evidence="10" id="KW-0949">S-adenosyl-L-methionine</keyword>
<dbReference type="PROSITE" id="PS50013">
    <property type="entry name" value="CHROMO_2"/>
    <property type="match status" value="1"/>
</dbReference>
<dbReference type="FunFam" id="3.30.420.40:FF:000171">
    <property type="entry name" value="Heat shock 70 kDa protein 4"/>
    <property type="match status" value="1"/>
</dbReference>
<evidence type="ECO:0000256" key="9">
    <source>
        <dbReference type="ARBA" id="ARBA00022679"/>
    </source>
</evidence>
<evidence type="ECO:0000256" key="3">
    <source>
        <dbReference type="ARBA" id="ARBA00006471"/>
    </source>
</evidence>
<dbReference type="InterPro" id="IPR001214">
    <property type="entry name" value="SET_dom"/>
</dbReference>
<accession>A0A9D4B901</accession>
<evidence type="ECO:0000256" key="17">
    <source>
        <dbReference type="ARBA" id="ARBA00022980"/>
    </source>
</evidence>
<dbReference type="InterPro" id="IPR043129">
    <property type="entry name" value="ATPase_NBD"/>
</dbReference>
<dbReference type="PROSITE" id="PS50280">
    <property type="entry name" value="SET"/>
    <property type="match status" value="1"/>
</dbReference>
<keyword evidence="14" id="KW-0862">Zinc</keyword>
<dbReference type="GO" id="GO:0030154">
    <property type="term" value="P:cell differentiation"/>
    <property type="evidence" value="ECO:0007669"/>
    <property type="project" value="UniProtKB-KW"/>
</dbReference>